<dbReference type="Gene3D" id="3.60.110.10">
    <property type="entry name" value="Carbon-nitrogen hydrolase"/>
    <property type="match status" value="1"/>
</dbReference>
<dbReference type="RefSeq" id="WP_160718337.1">
    <property type="nucleotide sequence ID" value="NZ_SUMG01000001.1"/>
</dbReference>
<dbReference type="PROSITE" id="PS50263">
    <property type="entry name" value="CN_HYDROLASE"/>
    <property type="match status" value="1"/>
</dbReference>
<keyword evidence="5" id="KW-1185">Reference proteome</keyword>
<feature type="domain" description="CN hydrolase" evidence="3">
    <location>
        <begin position="4"/>
        <end position="251"/>
    </location>
</feature>
<name>A0AA43XIF5_9CLOT</name>
<dbReference type="AlphaFoldDB" id="A0AA43XIF5"/>
<reference evidence="4 5" key="1">
    <citation type="submission" date="2019-04" db="EMBL/GenBank/DDBJ databases">
        <title>Isachenkonia alkalipeptolytica gen. nov. sp. nov. a new anaerobic, alkiliphilic organothrophic bacterium capable to reduce synthesized ferrihydrite isolated from a soda lake.</title>
        <authorList>
            <person name="Toshchakov S.V."/>
            <person name="Zavarzina D.G."/>
            <person name="Zhilina T.N."/>
            <person name="Kostrikina N.A."/>
            <person name="Kublanov I.V."/>
        </authorList>
    </citation>
    <scope>NUCLEOTIDE SEQUENCE [LARGE SCALE GENOMIC DNA]</scope>
    <source>
        <strain evidence="4 5">Z-1701</strain>
    </source>
</reference>
<evidence type="ECO:0000256" key="2">
    <source>
        <dbReference type="ARBA" id="ARBA00022801"/>
    </source>
</evidence>
<keyword evidence="2 4" id="KW-0378">Hydrolase</keyword>
<evidence type="ECO:0000256" key="1">
    <source>
        <dbReference type="ARBA" id="ARBA00010613"/>
    </source>
</evidence>
<evidence type="ECO:0000259" key="3">
    <source>
        <dbReference type="PROSITE" id="PS50263"/>
    </source>
</evidence>
<dbReference type="Proteomes" id="UP000449710">
    <property type="component" value="Unassembled WGS sequence"/>
</dbReference>
<evidence type="ECO:0000313" key="4">
    <source>
        <dbReference type="EMBL" id="NBG87031.1"/>
    </source>
</evidence>
<dbReference type="GO" id="GO:0006528">
    <property type="term" value="P:asparagine metabolic process"/>
    <property type="evidence" value="ECO:0007669"/>
    <property type="project" value="TreeGrafter"/>
</dbReference>
<dbReference type="Pfam" id="PF00795">
    <property type="entry name" value="CN_hydrolase"/>
    <property type="match status" value="1"/>
</dbReference>
<dbReference type="InterPro" id="IPR001110">
    <property type="entry name" value="UPF0012_CS"/>
</dbReference>
<dbReference type="GO" id="GO:0050152">
    <property type="term" value="F:omega-amidase activity"/>
    <property type="evidence" value="ECO:0007669"/>
    <property type="project" value="TreeGrafter"/>
</dbReference>
<dbReference type="InterPro" id="IPR003010">
    <property type="entry name" value="C-N_Hydrolase"/>
</dbReference>
<comment type="caution">
    <text evidence="4">The sequence shown here is derived from an EMBL/GenBank/DDBJ whole genome shotgun (WGS) entry which is preliminary data.</text>
</comment>
<dbReference type="InterPro" id="IPR045254">
    <property type="entry name" value="Nit1/2_C-N_Hydrolase"/>
</dbReference>
<proteinExistence type="inferred from homology"/>
<evidence type="ECO:0000313" key="5">
    <source>
        <dbReference type="Proteomes" id="UP000449710"/>
    </source>
</evidence>
<dbReference type="CDD" id="cd07572">
    <property type="entry name" value="nit"/>
    <property type="match status" value="1"/>
</dbReference>
<gene>
    <name evidence="4" type="ORF">ISALK_00815</name>
</gene>
<dbReference type="PANTHER" id="PTHR23088:SF30">
    <property type="entry name" value="OMEGA-AMIDASE NIT2"/>
    <property type="match status" value="1"/>
</dbReference>
<dbReference type="SUPFAM" id="SSF56317">
    <property type="entry name" value="Carbon-nitrogen hydrolase"/>
    <property type="match status" value="1"/>
</dbReference>
<dbReference type="PANTHER" id="PTHR23088">
    <property type="entry name" value="NITRILASE-RELATED"/>
    <property type="match status" value="1"/>
</dbReference>
<organism evidence="4 5">
    <name type="scientific">Isachenkonia alkalipeptolytica</name>
    <dbReference type="NCBI Taxonomy" id="2565777"/>
    <lineage>
        <taxon>Bacteria</taxon>
        <taxon>Bacillati</taxon>
        <taxon>Bacillota</taxon>
        <taxon>Clostridia</taxon>
        <taxon>Eubacteriales</taxon>
        <taxon>Clostridiaceae</taxon>
        <taxon>Isachenkonia</taxon>
    </lineage>
</organism>
<accession>A0AA43XIF5</accession>
<protein>
    <submittedName>
        <fullName evidence="4">Carbon-nitrogen hydrolase family protein</fullName>
    </submittedName>
</protein>
<dbReference type="GO" id="GO:0006107">
    <property type="term" value="P:oxaloacetate metabolic process"/>
    <property type="evidence" value="ECO:0007669"/>
    <property type="project" value="TreeGrafter"/>
</dbReference>
<comment type="similarity">
    <text evidence="1">Belongs to the carbon-nitrogen hydrolase superfamily. NIT1/NIT2 family.</text>
</comment>
<sequence length="277" mass="31583">MKTVKVLGCQMMVEEDKKMNLEKAEEMIARGIRKYQPDIIILPEMFNTPYDNSYFPEFSEAYGGDTTLKIQKLAKEQGVMIIAGSIPEQGEGEKEIYNTTYVFGSKGELLGKHRKIHLFDIDIPGKITFKESDVLSPGEEITVLDTKFGKIGIAICYDVRFPELFQIMEKEGARLVVIPGAFNTTTGPAHWELLMRSRALDNQVYVAAVSPARNSKASYQAYGHSMIVDPWGRILDELEEKEGFLYRELDIDYLHQVRGELPTRKNRRVSLYDTIKK</sequence>
<dbReference type="PROSITE" id="PS01227">
    <property type="entry name" value="UPF0012"/>
    <property type="match status" value="1"/>
</dbReference>
<dbReference type="InterPro" id="IPR036526">
    <property type="entry name" value="C-N_Hydrolase_sf"/>
</dbReference>
<dbReference type="GO" id="GO:0006541">
    <property type="term" value="P:glutamine metabolic process"/>
    <property type="evidence" value="ECO:0007669"/>
    <property type="project" value="TreeGrafter"/>
</dbReference>
<dbReference type="EMBL" id="SUMG01000001">
    <property type="protein sequence ID" value="NBG87031.1"/>
    <property type="molecule type" value="Genomic_DNA"/>
</dbReference>